<dbReference type="Pfam" id="PF20101">
    <property type="entry name" value="DUF6491"/>
    <property type="match status" value="1"/>
</dbReference>
<dbReference type="RefSeq" id="WP_206573384.1">
    <property type="nucleotide sequence ID" value="NZ_JAFKCV010000004.1"/>
</dbReference>
<feature type="signal peptide" evidence="2">
    <location>
        <begin position="1"/>
        <end position="20"/>
    </location>
</feature>
<evidence type="ECO:0000256" key="2">
    <source>
        <dbReference type="SAM" id="SignalP"/>
    </source>
</evidence>
<evidence type="ECO:0000313" key="3">
    <source>
        <dbReference type="EMBL" id="MBN7825268.1"/>
    </source>
</evidence>
<name>A0A939IMF7_9ALTE</name>
<dbReference type="AlphaFoldDB" id="A0A939IMF7"/>
<dbReference type="InterPro" id="IPR045500">
    <property type="entry name" value="DUF6491"/>
</dbReference>
<evidence type="ECO:0008006" key="5">
    <source>
        <dbReference type="Google" id="ProtNLM"/>
    </source>
</evidence>
<sequence>MKLILPAMAAWLLLTGCAGNKPTYAEHAALVDSYIQTNQLESKSRITTFQLDSWHDLGEQHLILRTSPFKPYLVKLKARCPNLTFAHTLGTDQSMDNSLSANFDAVFVPDYPHLKCHIESIYPISREQAKELMALDDMKPDEESFKPAAIDTDTDENTN</sequence>
<reference evidence="3" key="1">
    <citation type="submission" date="2021-03" db="EMBL/GenBank/DDBJ databases">
        <title>novel species isolated from a fishpond in China.</title>
        <authorList>
            <person name="Lu H."/>
            <person name="Cai Z."/>
        </authorList>
    </citation>
    <scope>NUCLEOTIDE SEQUENCE</scope>
    <source>
        <strain evidence="3">JCM 30855</strain>
    </source>
</reference>
<dbReference type="Proteomes" id="UP000664654">
    <property type="component" value="Unassembled WGS sequence"/>
</dbReference>
<dbReference type="EMBL" id="JAFKCV010000004">
    <property type="protein sequence ID" value="MBN7825268.1"/>
    <property type="molecule type" value="Genomic_DNA"/>
</dbReference>
<keyword evidence="4" id="KW-1185">Reference proteome</keyword>
<dbReference type="PROSITE" id="PS51257">
    <property type="entry name" value="PROKAR_LIPOPROTEIN"/>
    <property type="match status" value="1"/>
</dbReference>
<accession>A0A939IMF7</accession>
<organism evidence="3 4">
    <name type="scientific">Bowmanella dokdonensis</name>
    <dbReference type="NCBI Taxonomy" id="751969"/>
    <lineage>
        <taxon>Bacteria</taxon>
        <taxon>Pseudomonadati</taxon>
        <taxon>Pseudomonadota</taxon>
        <taxon>Gammaproteobacteria</taxon>
        <taxon>Alteromonadales</taxon>
        <taxon>Alteromonadaceae</taxon>
        <taxon>Bowmanella</taxon>
    </lineage>
</organism>
<feature type="chain" id="PRO_5037291027" description="Lipoprotein" evidence="2">
    <location>
        <begin position="21"/>
        <end position="159"/>
    </location>
</feature>
<proteinExistence type="predicted"/>
<comment type="caution">
    <text evidence="3">The sequence shown here is derived from an EMBL/GenBank/DDBJ whole genome shotgun (WGS) entry which is preliminary data.</text>
</comment>
<evidence type="ECO:0000313" key="4">
    <source>
        <dbReference type="Proteomes" id="UP000664654"/>
    </source>
</evidence>
<protein>
    <recommendedName>
        <fullName evidence="5">Lipoprotein</fullName>
    </recommendedName>
</protein>
<feature type="region of interest" description="Disordered" evidence="1">
    <location>
        <begin position="139"/>
        <end position="159"/>
    </location>
</feature>
<keyword evidence="2" id="KW-0732">Signal</keyword>
<gene>
    <name evidence="3" type="ORF">J0A66_08555</name>
</gene>
<evidence type="ECO:0000256" key="1">
    <source>
        <dbReference type="SAM" id="MobiDB-lite"/>
    </source>
</evidence>